<feature type="domain" description="HTH asnC-type" evidence="6">
    <location>
        <begin position="6"/>
        <end position="47"/>
    </location>
</feature>
<dbReference type="GO" id="GO:0043565">
    <property type="term" value="F:sequence-specific DNA binding"/>
    <property type="evidence" value="ECO:0007669"/>
    <property type="project" value="InterPro"/>
</dbReference>
<evidence type="ECO:0000313" key="8">
    <source>
        <dbReference type="Proteomes" id="UP000572635"/>
    </source>
</evidence>
<accession>A0A7W8QL55</accession>
<dbReference type="GO" id="GO:0043200">
    <property type="term" value="P:response to amino acid"/>
    <property type="evidence" value="ECO:0007669"/>
    <property type="project" value="TreeGrafter"/>
</dbReference>
<dbReference type="InterPro" id="IPR005471">
    <property type="entry name" value="Tscrpt_reg_IclR_N"/>
</dbReference>
<dbReference type="Proteomes" id="UP000572635">
    <property type="component" value="Unassembled WGS sequence"/>
</dbReference>
<dbReference type="GO" id="GO:0006355">
    <property type="term" value="P:regulation of DNA-templated transcription"/>
    <property type="evidence" value="ECO:0007669"/>
    <property type="project" value="InterPro"/>
</dbReference>
<dbReference type="EMBL" id="JACHDB010000001">
    <property type="protein sequence ID" value="MBB5432472.1"/>
    <property type="molecule type" value="Genomic_DNA"/>
</dbReference>
<dbReference type="Gene3D" id="1.10.10.10">
    <property type="entry name" value="Winged helix-like DNA-binding domain superfamily/Winged helix DNA-binding domain"/>
    <property type="match status" value="2"/>
</dbReference>
<dbReference type="InterPro" id="IPR036388">
    <property type="entry name" value="WH-like_DNA-bd_sf"/>
</dbReference>
<proteinExistence type="predicted"/>
<organism evidence="7 8">
    <name type="scientific">Nocardiopsis composta</name>
    <dbReference type="NCBI Taxonomy" id="157465"/>
    <lineage>
        <taxon>Bacteria</taxon>
        <taxon>Bacillati</taxon>
        <taxon>Actinomycetota</taxon>
        <taxon>Actinomycetes</taxon>
        <taxon>Streptosporangiales</taxon>
        <taxon>Nocardiopsidaceae</taxon>
        <taxon>Nocardiopsis</taxon>
    </lineage>
</organism>
<evidence type="ECO:0000259" key="4">
    <source>
        <dbReference type="Pfam" id="PF01037"/>
    </source>
</evidence>
<keyword evidence="2 7" id="KW-0238">DNA-binding</keyword>
<dbReference type="SUPFAM" id="SSF54909">
    <property type="entry name" value="Dimeric alpha+beta barrel"/>
    <property type="match status" value="2"/>
</dbReference>
<sequence>MREEQLDERDLDLVAALQYAPRAPGSALAEVLGSSPSTVGRRLHRLQADGLLRVVGQLDWALMSGATTPSHIWLRTLPGSAPDVARRLAARPETQLVAVTTGRADVYCVVHPAGRSGIADLLTRVVPSVEGVRSTQSDLVLRPVTRADAWRLERLPAERLAPLEPYRLHVPEAGAAEQETGGARLSAEETAAARLLYADARAGSGDVARELGTSQSTAYRLVQSLLERGVVRPRVEVEPVVLGMHLEVVLSLTLAPGAIAETAERLAAHPSARYVSVVAGAASVIHHGVFRDERDLGRFLTEDLARMPGTADVRSSVLLDVLRRYWIDRRGGRLGEARPPFPETRPD</sequence>
<gene>
    <name evidence="7" type="ORF">HDA36_002556</name>
</gene>
<feature type="domain" description="Transcription regulator AsnC/Lrp ligand binding" evidence="4">
    <location>
        <begin position="252"/>
        <end position="319"/>
    </location>
</feature>
<keyword evidence="8" id="KW-1185">Reference proteome</keyword>
<dbReference type="AlphaFoldDB" id="A0A7W8QL55"/>
<dbReference type="InterPro" id="IPR000485">
    <property type="entry name" value="AsnC-type_HTH_dom"/>
</dbReference>
<keyword evidence="1" id="KW-0805">Transcription regulation</keyword>
<protein>
    <submittedName>
        <fullName evidence="7">DNA-binding Lrp family transcriptional regulator</fullName>
    </submittedName>
</protein>
<dbReference type="InterPro" id="IPR011008">
    <property type="entry name" value="Dimeric_a/b-barrel"/>
</dbReference>
<comment type="caution">
    <text evidence="7">The sequence shown here is derived from an EMBL/GenBank/DDBJ whole genome shotgun (WGS) entry which is preliminary data.</text>
</comment>
<dbReference type="Pfam" id="PF13404">
    <property type="entry name" value="HTH_AsnC-type"/>
    <property type="match status" value="1"/>
</dbReference>
<dbReference type="PANTHER" id="PTHR30154:SF34">
    <property type="entry name" value="TRANSCRIPTIONAL REGULATOR AZLB"/>
    <property type="match status" value="1"/>
</dbReference>
<dbReference type="PROSITE" id="PS00519">
    <property type="entry name" value="HTH_ASNC_1"/>
    <property type="match status" value="1"/>
</dbReference>
<evidence type="ECO:0000256" key="1">
    <source>
        <dbReference type="ARBA" id="ARBA00023015"/>
    </source>
</evidence>
<dbReference type="InterPro" id="IPR019885">
    <property type="entry name" value="Tscrpt_reg_HTH_AsnC-type_CS"/>
</dbReference>
<feature type="domain" description="Transcription regulator AsnC/Lrp ligand binding" evidence="4">
    <location>
        <begin position="73"/>
        <end position="142"/>
    </location>
</feature>
<dbReference type="InterPro" id="IPR019887">
    <property type="entry name" value="Tscrpt_reg_AsnC/Lrp_C"/>
</dbReference>
<keyword evidence="3" id="KW-0804">Transcription</keyword>
<evidence type="ECO:0000259" key="5">
    <source>
        <dbReference type="Pfam" id="PF09339"/>
    </source>
</evidence>
<reference evidence="7 8" key="1">
    <citation type="submission" date="2020-08" db="EMBL/GenBank/DDBJ databases">
        <title>Sequencing the genomes of 1000 actinobacteria strains.</title>
        <authorList>
            <person name="Klenk H.-P."/>
        </authorList>
    </citation>
    <scope>NUCLEOTIDE SEQUENCE [LARGE SCALE GENOMIC DNA]</scope>
    <source>
        <strain evidence="7 8">DSM 44551</strain>
    </source>
</reference>
<dbReference type="Pfam" id="PF01037">
    <property type="entry name" value="AsnC_trans_reg"/>
    <property type="match status" value="2"/>
</dbReference>
<dbReference type="SMART" id="SM00344">
    <property type="entry name" value="HTH_ASNC"/>
    <property type="match status" value="2"/>
</dbReference>
<dbReference type="PRINTS" id="PR00033">
    <property type="entry name" value="HTHASNC"/>
</dbReference>
<dbReference type="InterPro" id="IPR019888">
    <property type="entry name" value="Tscrpt_reg_AsnC-like"/>
</dbReference>
<evidence type="ECO:0000256" key="3">
    <source>
        <dbReference type="ARBA" id="ARBA00023163"/>
    </source>
</evidence>
<evidence type="ECO:0000256" key="2">
    <source>
        <dbReference type="ARBA" id="ARBA00023125"/>
    </source>
</evidence>
<dbReference type="Pfam" id="PF09339">
    <property type="entry name" value="HTH_IclR"/>
    <property type="match status" value="1"/>
</dbReference>
<dbReference type="Gene3D" id="3.30.70.920">
    <property type="match status" value="2"/>
</dbReference>
<dbReference type="PANTHER" id="PTHR30154">
    <property type="entry name" value="LEUCINE-RESPONSIVE REGULATORY PROTEIN"/>
    <property type="match status" value="1"/>
</dbReference>
<dbReference type="SUPFAM" id="SSF46785">
    <property type="entry name" value="Winged helix' DNA-binding domain"/>
    <property type="match status" value="2"/>
</dbReference>
<dbReference type="GO" id="GO:0005829">
    <property type="term" value="C:cytosol"/>
    <property type="evidence" value="ECO:0007669"/>
    <property type="project" value="TreeGrafter"/>
</dbReference>
<name>A0A7W8QL55_9ACTN</name>
<evidence type="ECO:0000313" key="7">
    <source>
        <dbReference type="EMBL" id="MBB5432472.1"/>
    </source>
</evidence>
<feature type="domain" description="HTH iclR-type" evidence="5">
    <location>
        <begin position="201"/>
        <end position="232"/>
    </location>
</feature>
<dbReference type="InterPro" id="IPR036390">
    <property type="entry name" value="WH_DNA-bd_sf"/>
</dbReference>
<evidence type="ECO:0000259" key="6">
    <source>
        <dbReference type="Pfam" id="PF13404"/>
    </source>
</evidence>